<dbReference type="EMBL" id="JWIT01000025">
    <property type="protein sequence ID" value="KJF70903.1"/>
    <property type="molecule type" value="Genomic_DNA"/>
</dbReference>
<proteinExistence type="predicted"/>
<evidence type="ECO:0008006" key="3">
    <source>
        <dbReference type="Google" id="ProtNLM"/>
    </source>
</evidence>
<gene>
    <name evidence="1" type="ORF">RP75_23965</name>
</gene>
<reference evidence="1 2" key="1">
    <citation type="submission" date="2014-12" db="EMBL/GenBank/DDBJ databases">
        <authorList>
            <person name="Kuzmanovic N."/>
            <person name="Pulawska J."/>
            <person name="Obradovic A."/>
        </authorList>
    </citation>
    <scope>NUCLEOTIDE SEQUENCE [LARGE SCALE GENOMIC DNA]</scope>
    <source>
        <strain evidence="1 2">KFB 330</strain>
    </source>
</reference>
<name>A0ABR5D1E1_9HYPH</name>
<organism evidence="1 2">
    <name type="scientific">Agrobacterium arsenijevicii</name>
    <dbReference type="NCBI Taxonomy" id="1585697"/>
    <lineage>
        <taxon>Bacteria</taxon>
        <taxon>Pseudomonadati</taxon>
        <taxon>Pseudomonadota</taxon>
        <taxon>Alphaproteobacteria</taxon>
        <taxon>Hyphomicrobiales</taxon>
        <taxon>Rhizobiaceae</taxon>
        <taxon>Rhizobium/Agrobacterium group</taxon>
        <taxon>Agrobacterium</taxon>
    </lineage>
</organism>
<keyword evidence="2" id="KW-1185">Reference proteome</keyword>
<protein>
    <recommendedName>
        <fullName evidence="3">Transposase</fullName>
    </recommendedName>
</protein>
<comment type="caution">
    <text evidence="1">The sequence shown here is derived from an EMBL/GenBank/DDBJ whole genome shotgun (WGS) entry which is preliminary data.</text>
</comment>
<evidence type="ECO:0000313" key="1">
    <source>
        <dbReference type="EMBL" id="KJF70903.1"/>
    </source>
</evidence>
<accession>A0ABR5D1E1</accession>
<sequence>MRIGLLVAGLRRILSEDSADLIQPFGRIVIRCQFAITERPGRRLSVRMLQPIEIFGAIAQQDGAVEFGVAAVVVVVSRIESRSVRLYQFSFG</sequence>
<dbReference type="Proteomes" id="UP000032564">
    <property type="component" value="Unassembled WGS sequence"/>
</dbReference>
<evidence type="ECO:0000313" key="2">
    <source>
        <dbReference type="Proteomes" id="UP000032564"/>
    </source>
</evidence>